<reference evidence="13" key="1">
    <citation type="journal article" date="2013" name="Nature">
        <title>The genomes of four tapeworm species reveal adaptations to parasitism.</title>
        <authorList>
            <person name="Tsai I.J."/>
            <person name="Zarowiecki M."/>
            <person name="Holroyd N."/>
            <person name="Garciarrubio A."/>
            <person name="Sanchez-Flores A."/>
            <person name="Brooks K.L."/>
            <person name="Tracey A."/>
            <person name="Bobes R.J."/>
            <person name="Fragoso G."/>
            <person name="Sciutto E."/>
            <person name="Aslett M."/>
            <person name="Beasley H."/>
            <person name="Bennett H.M."/>
            <person name="Cai J."/>
            <person name="Camicia F."/>
            <person name="Clark R."/>
            <person name="Cucher M."/>
            <person name="De Silva N."/>
            <person name="Day T.A."/>
            <person name="Deplazes P."/>
            <person name="Estrada K."/>
            <person name="Fernandez C."/>
            <person name="Holland P.W."/>
            <person name="Hou J."/>
            <person name="Hu S."/>
            <person name="Huckvale T."/>
            <person name="Hung S.S."/>
            <person name="Kamenetzky L."/>
            <person name="Keane J.A."/>
            <person name="Kiss F."/>
            <person name="Koziol U."/>
            <person name="Lambert O."/>
            <person name="Liu K."/>
            <person name="Luo X."/>
            <person name="Luo Y."/>
            <person name="Macchiaroli N."/>
            <person name="Nichol S."/>
            <person name="Paps J."/>
            <person name="Parkinson J."/>
            <person name="Pouchkina-Stantcheva N."/>
            <person name="Riddiford N."/>
            <person name="Rosenzvit M."/>
            <person name="Salinas G."/>
            <person name="Wasmuth J.D."/>
            <person name="Zamanian M."/>
            <person name="Zheng Y."/>
            <person name="Cai X."/>
            <person name="Soberon X."/>
            <person name="Olson P.D."/>
            <person name="Laclette J.P."/>
            <person name="Brehm K."/>
            <person name="Berriman M."/>
            <person name="Garciarrubio A."/>
            <person name="Bobes R.J."/>
            <person name="Fragoso G."/>
            <person name="Sanchez-Flores A."/>
            <person name="Estrada K."/>
            <person name="Cevallos M.A."/>
            <person name="Morett E."/>
            <person name="Gonzalez V."/>
            <person name="Portillo T."/>
            <person name="Ochoa-Leyva A."/>
            <person name="Jose M.V."/>
            <person name="Sciutto E."/>
            <person name="Landa A."/>
            <person name="Jimenez L."/>
            <person name="Valdes V."/>
            <person name="Carrero J.C."/>
            <person name="Larralde C."/>
            <person name="Morales-Montor J."/>
            <person name="Limon-Lason J."/>
            <person name="Soberon X."/>
            <person name="Laclette J.P."/>
        </authorList>
    </citation>
    <scope>NUCLEOTIDE SEQUENCE [LARGE SCALE GENOMIC DNA]</scope>
</reference>
<dbReference type="PANTHER" id="PTHR24028:SF146">
    <property type="entry name" value="CADHERIN 96CB, ISOFORM D-RELATED"/>
    <property type="match status" value="1"/>
</dbReference>
<evidence type="ECO:0000256" key="10">
    <source>
        <dbReference type="SAM" id="Phobius"/>
    </source>
</evidence>
<protein>
    <submittedName>
        <fullName evidence="13">Protocadherin alpha 4 unspliced</fullName>
    </submittedName>
</protein>
<comment type="subcellular location">
    <subcellularLocation>
        <location evidence="1">Membrane</location>
        <topology evidence="1">Single-pass membrane protein</topology>
    </subcellularLocation>
</comment>
<dbReference type="Proteomes" id="UP000017246">
    <property type="component" value="Unassembled WGS sequence"/>
</dbReference>
<dbReference type="InterPro" id="IPR015919">
    <property type="entry name" value="Cadherin-like_sf"/>
</dbReference>
<feature type="domain" description="Cadherin" evidence="12">
    <location>
        <begin position="22"/>
        <end position="168"/>
    </location>
</feature>
<dbReference type="PANTHER" id="PTHR24028">
    <property type="entry name" value="CADHERIN-87A"/>
    <property type="match status" value="1"/>
</dbReference>
<feature type="domain" description="Cadherin" evidence="12">
    <location>
        <begin position="623"/>
        <end position="725"/>
    </location>
</feature>
<feature type="signal peptide" evidence="11">
    <location>
        <begin position="1"/>
        <end position="18"/>
    </location>
</feature>
<evidence type="ECO:0000256" key="4">
    <source>
        <dbReference type="ARBA" id="ARBA00022837"/>
    </source>
</evidence>
<keyword evidence="8" id="KW-0325">Glycoprotein</keyword>
<evidence type="ECO:0000313" key="13">
    <source>
        <dbReference type="EMBL" id="CDS39477.1"/>
    </source>
</evidence>
<dbReference type="Gene3D" id="2.60.40.60">
    <property type="entry name" value="Cadherins"/>
    <property type="match status" value="5"/>
</dbReference>
<evidence type="ECO:0000256" key="2">
    <source>
        <dbReference type="ARBA" id="ARBA00022692"/>
    </source>
</evidence>
<evidence type="ECO:0000313" key="14">
    <source>
        <dbReference type="Proteomes" id="UP000017246"/>
    </source>
</evidence>
<keyword evidence="5" id="KW-0130">Cell adhesion</keyword>
<dbReference type="PROSITE" id="PS50268">
    <property type="entry name" value="CADHERIN_2"/>
    <property type="match status" value="5"/>
</dbReference>
<keyword evidence="3" id="KW-0677">Repeat</keyword>
<feature type="domain" description="Cadherin" evidence="12">
    <location>
        <begin position="281"/>
        <end position="382"/>
    </location>
</feature>
<dbReference type="OrthoDB" id="6252479at2759"/>
<dbReference type="InterPro" id="IPR002126">
    <property type="entry name" value="Cadherin-like_dom"/>
</dbReference>
<accession>A0A068Y3Y3</accession>
<evidence type="ECO:0000256" key="3">
    <source>
        <dbReference type="ARBA" id="ARBA00022737"/>
    </source>
</evidence>
<dbReference type="InterPro" id="IPR020894">
    <property type="entry name" value="Cadherin_CS"/>
</dbReference>
<dbReference type="InterPro" id="IPR013164">
    <property type="entry name" value="Cadherin_N"/>
</dbReference>
<feature type="domain" description="Cadherin" evidence="12">
    <location>
        <begin position="169"/>
        <end position="280"/>
    </location>
</feature>
<proteinExistence type="predicted"/>
<dbReference type="GO" id="GO:0005886">
    <property type="term" value="C:plasma membrane"/>
    <property type="evidence" value="ECO:0007669"/>
    <property type="project" value="InterPro"/>
</dbReference>
<evidence type="ECO:0000256" key="5">
    <source>
        <dbReference type="ARBA" id="ARBA00022889"/>
    </source>
</evidence>
<dbReference type="GO" id="GO:0007156">
    <property type="term" value="P:homophilic cell adhesion via plasma membrane adhesion molecules"/>
    <property type="evidence" value="ECO:0007669"/>
    <property type="project" value="InterPro"/>
</dbReference>
<dbReference type="SMART" id="SM00112">
    <property type="entry name" value="CA"/>
    <property type="match status" value="5"/>
</dbReference>
<organism evidence="13 14">
    <name type="scientific">Echinococcus multilocularis</name>
    <name type="common">Fox tapeworm</name>
    <dbReference type="NCBI Taxonomy" id="6211"/>
    <lineage>
        <taxon>Eukaryota</taxon>
        <taxon>Metazoa</taxon>
        <taxon>Spiralia</taxon>
        <taxon>Lophotrochozoa</taxon>
        <taxon>Platyhelminthes</taxon>
        <taxon>Cestoda</taxon>
        <taxon>Eucestoda</taxon>
        <taxon>Cyclophyllidea</taxon>
        <taxon>Taeniidae</taxon>
        <taxon>Echinococcus</taxon>
    </lineage>
</organism>
<evidence type="ECO:0000256" key="8">
    <source>
        <dbReference type="ARBA" id="ARBA00023180"/>
    </source>
</evidence>
<dbReference type="STRING" id="6211.A0A068Y3Y3"/>
<evidence type="ECO:0000256" key="6">
    <source>
        <dbReference type="ARBA" id="ARBA00022989"/>
    </source>
</evidence>
<dbReference type="EMBL" id="LN902843">
    <property type="protein sequence ID" value="CDS39477.1"/>
    <property type="molecule type" value="Genomic_DNA"/>
</dbReference>
<keyword evidence="14" id="KW-1185">Reference proteome</keyword>
<dbReference type="SUPFAM" id="SSF49313">
    <property type="entry name" value="Cadherin-like"/>
    <property type="match status" value="5"/>
</dbReference>
<keyword evidence="6 10" id="KW-1133">Transmembrane helix</keyword>
<keyword evidence="7 10" id="KW-0472">Membrane</keyword>
<reference evidence="13" key="2">
    <citation type="submission" date="2015-11" db="EMBL/GenBank/DDBJ databases">
        <authorList>
            <person name="Zhang Y."/>
            <person name="Guo Z."/>
        </authorList>
    </citation>
    <scope>NUCLEOTIDE SEQUENCE</scope>
</reference>
<feature type="transmembrane region" description="Helical" evidence="10">
    <location>
        <begin position="883"/>
        <end position="907"/>
    </location>
</feature>
<feature type="chain" id="PRO_5009741503" evidence="11">
    <location>
        <begin position="19"/>
        <end position="909"/>
    </location>
</feature>
<sequence>MLLSLIILTVRTFAFCNAASTSSKSVHYVVQEECGPGTYIGNPIRDANIQSENKQPLFIKLMYGKQGDFALNETTGDLRTTRHLDREALCGRGVHPRRKLNPLPPQRADSIKTPKEIKYAKVVISTAASSQKCQVELSMVVHSGDNLLETWINVHIVVQDLNDNWPYFEEGSWNLTLSELTSVGATFQLPQAVDLDEPERSVLRYGLADESFPSCRNHFSITCQSEIVSCDLRLVLEKPVDFEVCQHHHLILFAEDSGSTEAILPIRVNIKNENEHQPRFIQSNTHLSIPRDSQSGIPLTKFHAVDKDAGKDGEITFLTNSTYFEVTDGKLLLTRSLLHYPEKKMKVFVTATDAGNPPRHSTLEVAVEITGEEAELQPGKIFIKPLGGEAISGSDAPILLPNSAEKDTLVALIWTEGGTSKVSCSMHPAPSHFSLENAGLLMGKPTFTLKVNKSYNFSQKFDIIRSRVEAQDVRVTCGSSQLSLHIRLAPPPGQQFRFPQKEVYLSIEESSSPIIGFYTLRPLNGVGEIYFKKDRNSPECSRMHVNSRTGVLSIPHGIDREVTPELRCRFSASDSDHPANRIRVDIVITVKDINDCAPSLSQLYFSLPEFDGLMQTPTLPTWTPLLKLDALDLDEGLNGSVHFELRSVKAFCNGSNNDRIPEFRLSTESGEVSIKGKDYPLLNREEISEIVLFVYLYDLGSPFRLSATYEVKFTLEDVNDNAPIFFDSESEALLQNMPWYRSTDPVPGFWTQIRIYDPDLGENGTTVLSVLEKPPADSTDPNLRPHQVTLFKDGRLWVAEELVKGVALQVVYLRAVDMGSRRQLHSEAKLIVDPESDQHGRNQLKRPMFVRSNSYSAGQFMQKLVRLKDNFTAAPVAMSKAHVILLIVGVSLICCILASTCVACVVLRK</sequence>
<dbReference type="OMA" id="TWINVHI"/>
<feature type="domain" description="Cadherin" evidence="12">
    <location>
        <begin position="527"/>
        <end position="600"/>
    </location>
</feature>
<evidence type="ECO:0000256" key="7">
    <source>
        <dbReference type="ARBA" id="ARBA00023136"/>
    </source>
</evidence>
<gene>
    <name evidence="13" type="ORF">EmuJ_000700400</name>
</gene>
<evidence type="ECO:0000256" key="1">
    <source>
        <dbReference type="ARBA" id="ARBA00004167"/>
    </source>
</evidence>
<dbReference type="CDD" id="cd11304">
    <property type="entry name" value="Cadherin_repeat"/>
    <property type="match status" value="5"/>
</dbReference>
<evidence type="ECO:0000256" key="11">
    <source>
        <dbReference type="SAM" id="SignalP"/>
    </source>
</evidence>
<keyword evidence="4 9" id="KW-0106">Calcium</keyword>
<keyword evidence="2 10" id="KW-0812">Transmembrane</keyword>
<name>A0A068Y3Y3_ECHMU</name>
<dbReference type="Pfam" id="PF08266">
    <property type="entry name" value="Cadherin_2"/>
    <property type="match status" value="1"/>
</dbReference>
<dbReference type="GO" id="GO:0005509">
    <property type="term" value="F:calcium ion binding"/>
    <property type="evidence" value="ECO:0007669"/>
    <property type="project" value="UniProtKB-UniRule"/>
</dbReference>
<dbReference type="eggNOG" id="KOG3594">
    <property type="taxonomic scope" value="Eukaryota"/>
</dbReference>
<dbReference type="InterPro" id="IPR050174">
    <property type="entry name" value="Protocadherin/Cadherin-CA"/>
</dbReference>
<dbReference type="PROSITE" id="PS00232">
    <property type="entry name" value="CADHERIN_1"/>
    <property type="match status" value="1"/>
</dbReference>
<dbReference type="AlphaFoldDB" id="A0A068Y3Y3"/>
<dbReference type="PRINTS" id="PR00205">
    <property type="entry name" value="CADHERIN"/>
</dbReference>
<evidence type="ECO:0000259" key="12">
    <source>
        <dbReference type="PROSITE" id="PS50268"/>
    </source>
</evidence>
<evidence type="ECO:0000256" key="9">
    <source>
        <dbReference type="PROSITE-ProRule" id="PRU00043"/>
    </source>
</evidence>
<keyword evidence="11" id="KW-0732">Signal</keyword>